<proteinExistence type="predicted"/>
<dbReference type="AlphaFoldDB" id="A0A2A2M369"/>
<comment type="caution">
    <text evidence="1">The sequence shown here is derived from an EMBL/GenBank/DDBJ whole genome shotgun (WGS) entry which is preliminary data.</text>
</comment>
<dbReference type="EMBL" id="LIAE01005953">
    <property type="protein sequence ID" value="PAV92853.1"/>
    <property type="molecule type" value="Genomic_DNA"/>
</dbReference>
<gene>
    <name evidence="1" type="ORF">WR25_13633</name>
</gene>
<organism evidence="1 2">
    <name type="scientific">Diploscapter pachys</name>
    <dbReference type="NCBI Taxonomy" id="2018661"/>
    <lineage>
        <taxon>Eukaryota</taxon>
        <taxon>Metazoa</taxon>
        <taxon>Ecdysozoa</taxon>
        <taxon>Nematoda</taxon>
        <taxon>Chromadorea</taxon>
        <taxon>Rhabditida</taxon>
        <taxon>Rhabditina</taxon>
        <taxon>Rhabditomorpha</taxon>
        <taxon>Rhabditoidea</taxon>
        <taxon>Rhabditidae</taxon>
        <taxon>Diploscapter</taxon>
    </lineage>
</organism>
<evidence type="ECO:0000313" key="1">
    <source>
        <dbReference type="EMBL" id="PAV92853.1"/>
    </source>
</evidence>
<protein>
    <submittedName>
        <fullName evidence="1">Uncharacterized protein</fullName>
    </submittedName>
</protein>
<evidence type="ECO:0000313" key="2">
    <source>
        <dbReference type="Proteomes" id="UP000218231"/>
    </source>
</evidence>
<keyword evidence="2" id="KW-1185">Reference proteome</keyword>
<dbReference type="Proteomes" id="UP000218231">
    <property type="component" value="Unassembled WGS sequence"/>
</dbReference>
<reference evidence="1 2" key="1">
    <citation type="journal article" date="2017" name="Curr. Biol.">
        <title>Genome architecture and evolution of a unichromosomal asexual nematode.</title>
        <authorList>
            <person name="Fradin H."/>
            <person name="Zegar C."/>
            <person name="Gutwein M."/>
            <person name="Lucas J."/>
            <person name="Kovtun M."/>
            <person name="Corcoran D."/>
            <person name="Baugh L.R."/>
            <person name="Kiontke K."/>
            <person name="Gunsalus K."/>
            <person name="Fitch D.H."/>
            <person name="Piano F."/>
        </authorList>
    </citation>
    <scope>NUCLEOTIDE SEQUENCE [LARGE SCALE GENOMIC DNA]</scope>
    <source>
        <strain evidence="1">PF1309</strain>
    </source>
</reference>
<sequence>MVRSSVRAVLAAGRDQVDQIKMTMLVGDEAYQEESDGRDMLCKRCSLTKLALSTTQENRSNLRLPSICTAKPLANVTGVVSPLIRSFMTPVLRGNGRATEQPAPRVDDQDIDQPVIVKGVKLIGECQYHLGDVIVIQVQDLVSDVGGDLVVGQWGGGWIVPETLILCGMCNLQGFHRHAVQQERDQVRFPHEHLVLRFPLSACCAACLDLHCKGLPEFGDLLPVFHHGFEQVLEKAGP</sequence>
<name>A0A2A2M369_9BILA</name>
<accession>A0A2A2M369</accession>